<reference evidence="7 8" key="1">
    <citation type="journal article" date="2019" name="Nat. Ecol. Evol.">
        <title>Megaphylogeny resolves global patterns of mushroom evolution.</title>
        <authorList>
            <person name="Varga T."/>
            <person name="Krizsan K."/>
            <person name="Foldi C."/>
            <person name="Dima B."/>
            <person name="Sanchez-Garcia M."/>
            <person name="Sanchez-Ramirez S."/>
            <person name="Szollosi G.J."/>
            <person name="Szarkandi J.G."/>
            <person name="Papp V."/>
            <person name="Albert L."/>
            <person name="Andreopoulos W."/>
            <person name="Angelini C."/>
            <person name="Antonin V."/>
            <person name="Barry K.W."/>
            <person name="Bougher N.L."/>
            <person name="Buchanan P."/>
            <person name="Buyck B."/>
            <person name="Bense V."/>
            <person name="Catcheside P."/>
            <person name="Chovatia M."/>
            <person name="Cooper J."/>
            <person name="Damon W."/>
            <person name="Desjardin D."/>
            <person name="Finy P."/>
            <person name="Geml J."/>
            <person name="Haridas S."/>
            <person name="Hughes K."/>
            <person name="Justo A."/>
            <person name="Karasinski D."/>
            <person name="Kautmanova I."/>
            <person name="Kiss B."/>
            <person name="Kocsube S."/>
            <person name="Kotiranta H."/>
            <person name="LaButti K.M."/>
            <person name="Lechner B.E."/>
            <person name="Liimatainen K."/>
            <person name="Lipzen A."/>
            <person name="Lukacs Z."/>
            <person name="Mihaltcheva S."/>
            <person name="Morgado L.N."/>
            <person name="Niskanen T."/>
            <person name="Noordeloos M.E."/>
            <person name="Ohm R.A."/>
            <person name="Ortiz-Santana B."/>
            <person name="Ovrebo C."/>
            <person name="Racz N."/>
            <person name="Riley R."/>
            <person name="Savchenko A."/>
            <person name="Shiryaev A."/>
            <person name="Soop K."/>
            <person name="Spirin V."/>
            <person name="Szebenyi C."/>
            <person name="Tomsovsky M."/>
            <person name="Tulloss R.E."/>
            <person name="Uehling J."/>
            <person name="Grigoriev I.V."/>
            <person name="Vagvolgyi C."/>
            <person name="Papp T."/>
            <person name="Martin F.M."/>
            <person name="Miettinen O."/>
            <person name="Hibbett D.S."/>
            <person name="Nagy L.G."/>
        </authorList>
    </citation>
    <scope>NUCLEOTIDE SEQUENCE [LARGE SCALE GENOMIC DNA]</scope>
    <source>
        <strain evidence="7 8">FP101781</strain>
    </source>
</reference>
<dbReference type="AlphaFoldDB" id="A0A4Y7SS57"/>
<comment type="caution">
    <text evidence="7">The sequence shown here is derived from an EMBL/GenBank/DDBJ whole genome shotgun (WGS) entry which is preliminary data.</text>
</comment>
<dbReference type="OrthoDB" id="341421at2759"/>
<keyword evidence="8" id="KW-1185">Reference proteome</keyword>
<keyword evidence="1" id="KW-0479">Metal-binding</keyword>
<feature type="domain" description="MYND-type" evidence="6">
    <location>
        <begin position="498"/>
        <end position="536"/>
    </location>
</feature>
<evidence type="ECO:0000256" key="3">
    <source>
        <dbReference type="ARBA" id="ARBA00022833"/>
    </source>
</evidence>
<evidence type="ECO:0000313" key="8">
    <source>
        <dbReference type="Proteomes" id="UP000298030"/>
    </source>
</evidence>
<evidence type="ECO:0000256" key="4">
    <source>
        <dbReference type="PROSITE-ProRule" id="PRU00134"/>
    </source>
</evidence>
<dbReference type="InterPro" id="IPR002893">
    <property type="entry name" value="Znf_MYND"/>
</dbReference>
<dbReference type="STRING" id="71717.A0A4Y7SS57"/>
<dbReference type="Gene3D" id="6.10.140.2220">
    <property type="match status" value="1"/>
</dbReference>
<protein>
    <recommendedName>
        <fullName evidence="6">MYND-type domain-containing protein</fullName>
    </recommendedName>
</protein>
<proteinExistence type="predicted"/>
<feature type="compositionally biased region" description="Basic and acidic residues" evidence="5">
    <location>
        <begin position="459"/>
        <end position="468"/>
    </location>
</feature>
<evidence type="ECO:0000259" key="6">
    <source>
        <dbReference type="PROSITE" id="PS50865"/>
    </source>
</evidence>
<accession>A0A4Y7SS57</accession>
<keyword evidence="2 4" id="KW-0863">Zinc-finger</keyword>
<evidence type="ECO:0000256" key="1">
    <source>
        <dbReference type="ARBA" id="ARBA00022723"/>
    </source>
</evidence>
<evidence type="ECO:0000256" key="2">
    <source>
        <dbReference type="ARBA" id="ARBA00022771"/>
    </source>
</evidence>
<keyword evidence="3" id="KW-0862">Zinc</keyword>
<feature type="region of interest" description="Disordered" evidence="5">
    <location>
        <begin position="456"/>
        <end position="477"/>
    </location>
</feature>
<sequence>MPGPGSRAKAAKAKKSKRSRALRDAYIDDVDDADGWTAAVNILCVVFDLPDMTTRRGLKKVYTNFDTVYNKLDSAYQSNLDNERIRGGDLRQDVCGLAVEEQTHGARRRKAYKKVPEAVKILVAGMRAPALETRATCLGALMRIYKAESERELVHFDHRRIIHIVQTSGTPRHLSDACLGYGPTRCEMILPDPGTRGPGASKSTTSAYLSFDTPTPYLFAPRRSAIEETPPKPNLADVLDIKFKIMRQRLDDATTQARKGLERNSQFACFYYAIALNADPDGRFARGKTGAVEHAGQLGLDKLQEVHFSGESMARHVREEILSLGVAFLESAVEDATRFMAEASPDNKYQKNMAYWFTLLTLIMAEGIPYLFKNDADEFAQLLGLGPPKVVWRLVQEAVRKHFAEATGKYAQLFERAAEALTNPTPSPVEVGKGGDDLAAWLDNLHLDCDEGCSGSHGNNKDHRRDPDVNGEWKAGSGSEKYVANPKISGNMVALHRCSRCGNPSAMLKKCSGCSSARYCDASCQKAHWTEHKKPCKAMQAGEKQANLQKERALLPFTQATAAFVPASTSQETKPTSAKTGTPPSVPSPGLDWVD</sequence>
<dbReference type="SUPFAM" id="SSF144232">
    <property type="entry name" value="HIT/MYND zinc finger-like"/>
    <property type="match status" value="1"/>
</dbReference>
<dbReference type="Proteomes" id="UP000298030">
    <property type="component" value="Unassembled WGS sequence"/>
</dbReference>
<feature type="region of interest" description="Disordered" evidence="5">
    <location>
        <begin position="565"/>
        <end position="595"/>
    </location>
</feature>
<dbReference type="EMBL" id="QPFP01000066">
    <property type="protein sequence ID" value="TEB24468.1"/>
    <property type="molecule type" value="Genomic_DNA"/>
</dbReference>
<organism evidence="7 8">
    <name type="scientific">Coprinellus micaceus</name>
    <name type="common">Glistening ink-cap mushroom</name>
    <name type="synonym">Coprinus micaceus</name>
    <dbReference type="NCBI Taxonomy" id="71717"/>
    <lineage>
        <taxon>Eukaryota</taxon>
        <taxon>Fungi</taxon>
        <taxon>Dikarya</taxon>
        <taxon>Basidiomycota</taxon>
        <taxon>Agaricomycotina</taxon>
        <taxon>Agaricomycetes</taxon>
        <taxon>Agaricomycetidae</taxon>
        <taxon>Agaricales</taxon>
        <taxon>Agaricineae</taxon>
        <taxon>Psathyrellaceae</taxon>
        <taxon>Coprinellus</taxon>
    </lineage>
</organism>
<dbReference type="GO" id="GO:0008270">
    <property type="term" value="F:zinc ion binding"/>
    <property type="evidence" value="ECO:0007669"/>
    <property type="project" value="UniProtKB-KW"/>
</dbReference>
<gene>
    <name evidence="7" type="ORF">FA13DRAFT_1797196</name>
</gene>
<dbReference type="Pfam" id="PF01753">
    <property type="entry name" value="zf-MYND"/>
    <property type="match status" value="1"/>
</dbReference>
<name>A0A4Y7SS57_COPMI</name>
<evidence type="ECO:0000256" key="5">
    <source>
        <dbReference type="SAM" id="MobiDB-lite"/>
    </source>
</evidence>
<feature type="compositionally biased region" description="Polar residues" evidence="5">
    <location>
        <begin position="567"/>
        <end position="583"/>
    </location>
</feature>
<dbReference type="PROSITE" id="PS50865">
    <property type="entry name" value="ZF_MYND_2"/>
    <property type="match status" value="1"/>
</dbReference>
<evidence type="ECO:0000313" key="7">
    <source>
        <dbReference type="EMBL" id="TEB24468.1"/>
    </source>
</evidence>